<comment type="function">
    <text evidence="6">RNA helicase.</text>
</comment>
<dbReference type="EC" id="3.6.4.13" evidence="6"/>
<dbReference type="GO" id="GO:0005524">
    <property type="term" value="F:ATP binding"/>
    <property type="evidence" value="ECO:0007669"/>
    <property type="project" value="UniProtKB-UniRule"/>
</dbReference>
<evidence type="ECO:0000256" key="4">
    <source>
        <dbReference type="ARBA" id="ARBA00022840"/>
    </source>
</evidence>
<evidence type="ECO:0000313" key="9">
    <source>
        <dbReference type="Proteomes" id="UP000515125"/>
    </source>
</evidence>
<feature type="domain" description="Helicase C-terminal" evidence="8">
    <location>
        <begin position="1"/>
        <end position="113"/>
    </location>
</feature>
<dbReference type="GO" id="GO:0003723">
    <property type="term" value="F:RNA binding"/>
    <property type="evidence" value="ECO:0007669"/>
    <property type="project" value="UniProtKB-UniRule"/>
</dbReference>
<keyword evidence="9" id="KW-1185">Reference proteome</keyword>
<dbReference type="GO" id="GO:0016787">
    <property type="term" value="F:hydrolase activity"/>
    <property type="evidence" value="ECO:0007669"/>
    <property type="project" value="UniProtKB-KW"/>
</dbReference>
<keyword evidence="5 6" id="KW-0694">RNA-binding</keyword>
<comment type="catalytic activity">
    <reaction evidence="6">
        <text>ATP + H2O = ADP + phosphate + H(+)</text>
        <dbReference type="Rhea" id="RHEA:13065"/>
        <dbReference type="ChEBI" id="CHEBI:15377"/>
        <dbReference type="ChEBI" id="CHEBI:15378"/>
        <dbReference type="ChEBI" id="CHEBI:30616"/>
        <dbReference type="ChEBI" id="CHEBI:43474"/>
        <dbReference type="ChEBI" id="CHEBI:456216"/>
        <dbReference type="EC" id="3.6.4.13"/>
    </reaction>
</comment>
<keyword evidence="3 6" id="KW-0347">Helicase</keyword>
<dbReference type="GeneID" id="34619564"/>
<keyword evidence="4 6" id="KW-0067">ATP-binding</keyword>
<comment type="similarity">
    <text evidence="6">Belongs to the DEAD box helicase family.</text>
</comment>
<evidence type="ECO:0000256" key="1">
    <source>
        <dbReference type="ARBA" id="ARBA00022741"/>
    </source>
</evidence>
<dbReference type="InterPro" id="IPR027417">
    <property type="entry name" value="P-loop_NTPase"/>
</dbReference>
<dbReference type="SMART" id="SM00490">
    <property type="entry name" value="HELICc"/>
    <property type="match status" value="1"/>
</dbReference>
<dbReference type="RefSeq" id="XP_026193618.1">
    <property type="nucleotide sequence ID" value="XM_026337833.1"/>
</dbReference>
<evidence type="ECO:0000256" key="7">
    <source>
        <dbReference type="SAM" id="MobiDB-lite"/>
    </source>
</evidence>
<evidence type="ECO:0000313" key="10">
    <source>
        <dbReference type="RefSeq" id="XP_026193618.1"/>
    </source>
</evidence>
<dbReference type="OrthoDB" id="7396459at2759"/>
<dbReference type="InterPro" id="IPR025313">
    <property type="entry name" value="SPB4-like_CTE"/>
</dbReference>
<dbReference type="PANTHER" id="PTHR24031">
    <property type="entry name" value="RNA HELICASE"/>
    <property type="match status" value="1"/>
</dbReference>
<evidence type="ECO:0000256" key="5">
    <source>
        <dbReference type="ARBA" id="ARBA00022884"/>
    </source>
</evidence>
<gene>
    <name evidence="10" type="primary">LOC34619564</name>
</gene>
<protein>
    <recommendedName>
        <fullName evidence="6">ATP-dependent RNA helicase</fullName>
        <ecNumber evidence="6">3.6.4.13</ecNumber>
    </recommendedName>
</protein>
<evidence type="ECO:0000256" key="6">
    <source>
        <dbReference type="RuleBase" id="RU365068"/>
    </source>
</evidence>
<evidence type="ECO:0000259" key="8">
    <source>
        <dbReference type="PROSITE" id="PS51194"/>
    </source>
</evidence>
<keyword evidence="1 6" id="KW-0547">Nucleotide-binding</keyword>
<dbReference type="PROSITE" id="PS51194">
    <property type="entry name" value="HELICASE_CTER"/>
    <property type="match status" value="1"/>
</dbReference>
<proteinExistence type="inferred from homology"/>
<evidence type="ECO:0000256" key="2">
    <source>
        <dbReference type="ARBA" id="ARBA00022801"/>
    </source>
</evidence>
<dbReference type="SMART" id="SM01178">
    <property type="entry name" value="DUF4217"/>
    <property type="match status" value="1"/>
</dbReference>
<dbReference type="InterPro" id="IPR001650">
    <property type="entry name" value="Helicase_C-like"/>
</dbReference>
<comment type="domain">
    <text evidence="6">The Q motif is unique to and characteristic of the DEAD box family of RNA helicases and controls ATP binding and hydrolysis.</text>
</comment>
<dbReference type="GO" id="GO:0003724">
    <property type="term" value="F:RNA helicase activity"/>
    <property type="evidence" value="ECO:0007669"/>
    <property type="project" value="UniProtKB-EC"/>
</dbReference>
<dbReference type="Pfam" id="PF13959">
    <property type="entry name" value="CTE_SPB4"/>
    <property type="match status" value="1"/>
</dbReference>
<sequence length="274" mass="31112">MKQRARTAALSRFCSTTSNSGALVLLATDVAARGLDFPDVYWILQLDAPQNPEMFVHRIGRTARAGRRGAALLLLLPHEDAYEAFLVNRGVSLSPFGNTEEGQQMQRVAAAVGDADTPNAFLAKSETSEVNKTLQEAVQEDQALVKKGSRAFVSFIRAYKEHQLSFLLPFAQLNLGRLGMSMRLLRLPRMREIVGKSLKDFVQSDIDPATVPFKHDERRERERQQQLEQLFAKREQLKHAREKKKLQEQKVVKKLEAGMKRQKRTTSDKRQAKR</sequence>
<evidence type="ECO:0000256" key="3">
    <source>
        <dbReference type="ARBA" id="ARBA00022806"/>
    </source>
</evidence>
<reference evidence="10" key="1">
    <citation type="submission" date="2025-08" db="UniProtKB">
        <authorList>
            <consortium name="RefSeq"/>
        </authorList>
    </citation>
    <scope>IDENTIFICATION</scope>
</reference>
<organism evidence="9 10">
    <name type="scientific">Cyclospora cayetanensis</name>
    <dbReference type="NCBI Taxonomy" id="88456"/>
    <lineage>
        <taxon>Eukaryota</taxon>
        <taxon>Sar</taxon>
        <taxon>Alveolata</taxon>
        <taxon>Apicomplexa</taxon>
        <taxon>Conoidasida</taxon>
        <taxon>Coccidia</taxon>
        <taxon>Eucoccidiorida</taxon>
        <taxon>Eimeriorina</taxon>
        <taxon>Eimeriidae</taxon>
        <taxon>Cyclospora</taxon>
    </lineage>
</organism>
<dbReference type="Proteomes" id="UP000515125">
    <property type="component" value="Unplaced"/>
</dbReference>
<accession>A0A6P6S0H4</accession>
<keyword evidence="2 6" id="KW-0378">Hydrolase</keyword>
<feature type="region of interest" description="Disordered" evidence="7">
    <location>
        <begin position="238"/>
        <end position="274"/>
    </location>
</feature>
<name>A0A6P6S0H4_9EIME</name>
<dbReference type="Pfam" id="PF00271">
    <property type="entry name" value="Helicase_C"/>
    <property type="match status" value="1"/>
</dbReference>
<dbReference type="Gene3D" id="3.40.50.300">
    <property type="entry name" value="P-loop containing nucleotide triphosphate hydrolases"/>
    <property type="match status" value="1"/>
</dbReference>
<dbReference type="SUPFAM" id="SSF52540">
    <property type="entry name" value="P-loop containing nucleoside triphosphate hydrolases"/>
    <property type="match status" value="1"/>
</dbReference>
<dbReference type="AlphaFoldDB" id="A0A6P6S0H4"/>